<organism evidence="3 4">
    <name type="scientific">Candidatus Staskawiczbacteria bacterium RIFCSPHIGHO2_12_FULL_38_11</name>
    <dbReference type="NCBI Taxonomy" id="1802209"/>
    <lineage>
        <taxon>Bacteria</taxon>
        <taxon>Candidatus Staskawicziibacteriota</taxon>
    </lineage>
</organism>
<feature type="transmembrane region" description="Helical" evidence="1">
    <location>
        <begin position="12"/>
        <end position="34"/>
    </location>
</feature>
<dbReference type="Gene3D" id="3.10.20.800">
    <property type="match status" value="1"/>
</dbReference>
<dbReference type="SUPFAM" id="SSF143985">
    <property type="entry name" value="L,D-transpeptidase pre-catalytic domain-like"/>
    <property type="match status" value="1"/>
</dbReference>
<feature type="domain" description="YoaR-like putative peptidoglycan binding" evidence="2">
    <location>
        <begin position="107"/>
        <end position="202"/>
    </location>
</feature>
<dbReference type="Pfam" id="PF04294">
    <property type="entry name" value="VanW"/>
    <property type="match status" value="1"/>
</dbReference>
<evidence type="ECO:0000259" key="2">
    <source>
        <dbReference type="Pfam" id="PF12229"/>
    </source>
</evidence>
<dbReference type="EMBL" id="MHOV01000020">
    <property type="protein sequence ID" value="OGZ70029.1"/>
    <property type="molecule type" value="Genomic_DNA"/>
</dbReference>
<evidence type="ECO:0000313" key="4">
    <source>
        <dbReference type="Proteomes" id="UP000179214"/>
    </source>
</evidence>
<dbReference type="Proteomes" id="UP000179214">
    <property type="component" value="Unassembled WGS sequence"/>
</dbReference>
<keyword evidence="1" id="KW-0472">Membrane</keyword>
<keyword evidence="1" id="KW-1133">Transmembrane helix</keyword>
<dbReference type="PANTHER" id="PTHR35788">
    <property type="entry name" value="EXPORTED PROTEIN-RELATED"/>
    <property type="match status" value="1"/>
</dbReference>
<sequence>MTFKKLLAIKKVQWLVFSLIILATLVTIFELAYFHRYYPGVKSAGTWVGGKTYEEVLQELKTKSESLQKTGLTLVFNKEDSIKKVNIPAATTGLTSDTLVEYFSIQDIQKDAKSAFDWGRKGNPVQRLKEQFSLILGKNFNTSVSAHKEAIYSLLERETKNYFIAAVPANFSFDKNNEIIIIPEKLGDDVDNQKVVDMILQKFNTFEFNPIIFKVQTKAPHTTKEKLAPFLDLAKKISAQTNINFYYQNHKWKVSGKTLATWLTLKQNNEITVDNKKLETFLSKSVVPVINDPPENSRFEMKNKKLIEIYPGKSGNVVNVNKTVKLIEDIISNIQQSFASTGEVLSFFTASASSALTIRDSKIVVNPQDNTINIPIEIINQEPQITQKTIDQYNIKDLVGRARTNFAGGSKDRQHNIEIGVAKITGKLIAPGQEFSAVAAIGEITEEAGFVKEYVIKENQTIKELGGGLCQLATTLFRMVLNAGLPVTERLNHKYVIPYYGPGLDATIYGPHPDFRFVNDTENYILLQGTAKNNEAVFELYGVADGRVATVANPVLSDEKPVPGPRYISSPEVLVGETKCTDITHKGVTADTTYTVNYPDGSIKENIFHSVYEAWPRVCLVGTAQAPLTTNIP</sequence>
<name>A0A1G2I5S9_9BACT</name>
<protein>
    <recommendedName>
        <fullName evidence="2">YoaR-like putative peptidoglycan binding domain-containing protein</fullName>
    </recommendedName>
</protein>
<accession>A0A1G2I5S9</accession>
<dbReference type="InterPro" id="IPR022029">
    <property type="entry name" value="YoaR-like_PG-bd"/>
</dbReference>
<keyword evidence="1" id="KW-0812">Transmembrane</keyword>
<evidence type="ECO:0000313" key="3">
    <source>
        <dbReference type="EMBL" id="OGZ70029.1"/>
    </source>
</evidence>
<proteinExistence type="predicted"/>
<dbReference type="InterPro" id="IPR007391">
    <property type="entry name" value="Vancomycin_resist_VanW"/>
</dbReference>
<dbReference type="AlphaFoldDB" id="A0A1G2I5S9"/>
<dbReference type="Pfam" id="PF12229">
    <property type="entry name" value="PG_binding_4"/>
    <property type="match status" value="2"/>
</dbReference>
<dbReference type="PANTHER" id="PTHR35788:SF1">
    <property type="entry name" value="EXPORTED PROTEIN"/>
    <property type="match status" value="1"/>
</dbReference>
<reference evidence="3 4" key="1">
    <citation type="journal article" date="2016" name="Nat. Commun.">
        <title>Thousands of microbial genomes shed light on interconnected biogeochemical processes in an aquifer system.</title>
        <authorList>
            <person name="Anantharaman K."/>
            <person name="Brown C.T."/>
            <person name="Hug L.A."/>
            <person name="Sharon I."/>
            <person name="Castelle C.J."/>
            <person name="Probst A.J."/>
            <person name="Thomas B.C."/>
            <person name="Singh A."/>
            <person name="Wilkins M.J."/>
            <person name="Karaoz U."/>
            <person name="Brodie E.L."/>
            <person name="Williams K.H."/>
            <person name="Hubbard S.S."/>
            <person name="Banfield J.F."/>
        </authorList>
    </citation>
    <scope>NUCLEOTIDE SEQUENCE [LARGE SCALE GENOMIC DNA]</scope>
</reference>
<dbReference type="InterPro" id="IPR052913">
    <property type="entry name" value="Glycopeptide_resist_protein"/>
</dbReference>
<gene>
    <name evidence="3" type="ORF">A3F47_01570</name>
</gene>
<evidence type="ECO:0000256" key="1">
    <source>
        <dbReference type="SAM" id="Phobius"/>
    </source>
</evidence>
<feature type="domain" description="YoaR-like putative peptidoglycan binding" evidence="2">
    <location>
        <begin position="253"/>
        <end position="333"/>
    </location>
</feature>
<dbReference type="InterPro" id="IPR038054">
    <property type="entry name" value="LD_TPept-like_central_sf"/>
</dbReference>
<comment type="caution">
    <text evidence="3">The sequence shown here is derived from an EMBL/GenBank/DDBJ whole genome shotgun (WGS) entry which is preliminary data.</text>
</comment>